<evidence type="ECO:0000313" key="1">
    <source>
        <dbReference type="EMBL" id="MBB2144141.1"/>
    </source>
</evidence>
<sequence length="226" mass="26700">MNFLSHFYFERKNQDENMVIGTVLPDLVKNAHKDWNFYPQKKEELFTDDNQLNSLLKGWKRHLEVDLLFHSSDFFNAETAKLKKLLIPILQDSPVRPSFLAHIGVELVLDHLLVEDNIININSFYDHLNKVDDEFLNTFLKKCGCDDTDKFFGFLNSFRSSRYLLSYQKLENISYALQRICMRLWPHPLNETTVGLLNEQLVIYKTSIEKDYISIFNEIESKLLKK</sequence>
<gene>
    <name evidence="1" type="ORF">GM921_01475</name>
</gene>
<evidence type="ECO:0008006" key="3">
    <source>
        <dbReference type="Google" id="ProtNLM"/>
    </source>
</evidence>
<protein>
    <recommendedName>
        <fullName evidence="3">Acyl carrier protein phosphodiesterase</fullName>
    </recommendedName>
</protein>
<dbReference type="Proteomes" id="UP000601055">
    <property type="component" value="Unassembled WGS sequence"/>
</dbReference>
<dbReference type="EMBL" id="WNXD01000001">
    <property type="protein sequence ID" value="MBB2144141.1"/>
    <property type="molecule type" value="Genomic_DNA"/>
</dbReference>
<dbReference type="Pfam" id="PF04336">
    <property type="entry name" value="ACP_PD"/>
    <property type="match status" value="1"/>
</dbReference>
<comment type="caution">
    <text evidence="1">The sequence shown here is derived from an EMBL/GenBank/DDBJ whole genome shotgun (WGS) entry which is preliminary data.</text>
</comment>
<dbReference type="GO" id="GO:0006633">
    <property type="term" value="P:fatty acid biosynthetic process"/>
    <property type="evidence" value="ECO:0007669"/>
    <property type="project" value="InterPro"/>
</dbReference>
<dbReference type="InterPro" id="IPR007431">
    <property type="entry name" value="ACP_PD"/>
</dbReference>
<dbReference type="RefSeq" id="WP_182920840.1">
    <property type="nucleotide sequence ID" value="NZ_WNXD01000001.1"/>
</dbReference>
<name>A0A923DUJ9_9SPHI</name>
<keyword evidence="2" id="KW-1185">Reference proteome</keyword>
<reference evidence="1" key="1">
    <citation type="submission" date="2019-11" db="EMBL/GenBank/DDBJ databases">
        <title>Description of Pedobacter sp. LMG 31464T.</title>
        <authorList>
            <person name="Carlier A."/>
            <person name="Qi S."/>
            <person name="Vandamme P."/>
        </authorList>
    </citation>
    <scope>NUCLEOTIDE SEQUENCE</scope>
    <source>
        <strain evidence="1">LMG 31464</strain>
    </source>
</reference>
<organism evidence="1 2">
    <name type="scientific">Pedobacter planticolens</name>
    <dbReference type="NCBI Taxonomy" id="2679964"/>
    <lineage>
        <taxon>Bacteria</taxon>
        <taxon>Pseudomonadati</taxon>
        <taxon>Bacteroidota</taxon>
        <taxon>Sphingobacteriia</taxon>
        <taxon>Sphingobacteriales</taxon>
        <taxon>Sphingobacteriaceae</taxon>
        <taxon>Pedobacter</taxon>
    </lineage>
</organism>
<dbReference type="GO" id="GO:0008770">
    <property type="term" value="F:[acyl-carrier-protein] phosphodiesterase activity"/>
    <property type="evidence" value="ECO:0007669"/>
    <property type="project" value="InterPro"/>
</dbReference>
<dbReference type="AlphaFoldDB" id="A0A923DUJ9"/>
<accession>A0A923DUJ9</accession>
<evidence type="ECO:0000313" key="2">
    <source>
        <dbReference type="Proteomes" id="UP000601055"/>
    </source>
</evidence>
<proteinExistence type="predicted"/>